<evidence type="ECO:0000313" key="3">
    <source>
        <dbReference type="Proteomes" id="UP001254165"/>
    </source>
</evidence>
<gene>
    <name evidence="2" type="ORF">QYE77_02325</name>
</gene>
<dbReference type="SMART" id="SM00278">
    <property type="entry name" value="HhH1"/>
    <property type="match status" value="2"/>
</dbReference>
<keyword evidence="3" id="KW-1185">Reference proteome</keyword>
<reference evidence="2 3" key="1">
    <citation type="submission" date="2023-07" db="EMBL/GenBank/DDBJ databases">
        <title>Novel species of Thermanaerothrix with wide hydrolytic capabilities.</title>
        <authorList>
            <person name="Zayulina K.S."/>
            <person name="Podosokorskaya O.A."/>
            <person name="Elcheninov A.G."/>
        </authorList>
    </citation>
    <scope>NUCLEOTIDE SEQUENCE [LARGE SCALE GENOMIC DNA]</scope>
    <source>
        <strain evidence="2 3">4228-RoL</strain>
    </source>
</reference>
<organism evidence="2 3">
    <name type="scientific">Thermanaerothrix solaris</name>
    <dbReference type="NCBI Taxonomy" id="3058434"/>
    <lineage>
        <taxon>Bacteria</taxon>
        <taxon>Bacillati</taxon>
        <taxon>Chloroflexota</taxon>
        <taxon>Anaerolineae</taxon>
        <taxon>Anaerolineales</taxon>
        <taxon>Anaerolineaceae</taxon>
        <taxon>Thermanaerothrix</taxon>
    </lineage>
</organism>
<dbReference type="PANTHER" id="PTHR21180:SF32">
    <property type="entry name" value="ENDONUCLEASE_EXONUCLEASE_PHOSPHATASE FAMILY DOMAIN-CONTAINING PROTEIN 1"/>
    <property type="match status" value="1"/>
</dbReference>
<dbReference type="GO" id="GO:0003677">
    <property type="term" value="F:DNA binding"/>
    <property type="evidence" value="ECO:0007669"/>
    <property type="project" value="UniProtKB-KW"/>
</dbReference>
<evidence type="ECO:0000313" key="2">
    <source>
        <dbReference type="EMBL" id="MDT8897086.1"/>
    </source>
</evidence>
<dbReference type="Gene3D" id="3.10.20.600">
    <property type="match status" value="1"/>
</dbReference>
<name>A0ABU3NJP7_9CHLR</name>
<dbReference type="Pfam" id="PF10531">
    <property type="entry name" value="SLBB"/>
    <property type="match status" value="1"/>
</dbReference>
<feature type="domain" description="Helix-hairpin-helix DNA-binding motif class 1" evidence="1">
    <location>
        <begin position="138"/>
        <end position="157"/>
    </location>
</feature>
<proteinExistence type="predicted"/>
<dbReference type="Proteomes" id="UP001254165">
    <property type="component" value="Unassembled WGS sequence"/>
</dbReference>
<comment type="caution">
    <text evidence="2">The sequence shown here is derived from an EMBL/GenBank/DDBJ whole genome shotgun (WGS) entry which is preliminary data.</text>
</comment>
<dbReference type="InterPro" id="IPR051675">
    <property type="entry name" value="Endo/Exo/Phosphatase_dom_1"/>
</dbReference>
<dbReference type="SUPFAM" id="SSF47781">
    <property type="entry name" value="RuvA domain 2-like"/>
    <property type="match status" value="1"/>
</dbReference>
<sequence length="192" mass="20705">MKPWQLILVGVLGGLLSTALILLISAPPRSETIILRTQTPSPWVIHLSGAVTRPGVYEVPPKSRLMDAINIAGGLLPQADTDAINLAAPLKDGIKIRIPFLGEETSSSSADITSSVEIYDEASGTESDRLDINQASVEQLETLPGIGKTRAEAIIEYRQKHGKFDTIEQIQNVPGIGPGIFEQIREFITVTP</sequence>
<dbReference type="InterPro" id="IPR003583">
    <property type="entry name" value="Hlx-hairpin-Hlx_DNA-bd_motif"/>
</dbReference>
<dbReference type="InterPro" id="IPR019554">
    <property type="entry name" value="Soluble_ligand-bd"/>
</dbReference>
<accession>A0ABU3NJP7</accession>
<dbReference type="Pfam" id="PF12836">
    <property type="entry name" value="HHH_3"/>
    <property type="match status" value="1"/>
</dbReference>
<protein>
    <submittedName>
        <fullName evidence="2">ComEA family DNA-binding protein</fullName>
    </submittedName>
</protein>
<dbReference type="EMBL" id="JAUHMF010000001">
    <property type="protein sequence ID" value="MDT8897086.1"/>
    <property type="molecule type" value="Genomic_DNA"/>
</dbReference>
<evidence type="ECO:0000259" key="1">
    <source>
        <dbReference type="SMART" id="SM00278"/>
    </source>
</evidence>
<feature type="domain" description="Helix-hairpin-helix DNA-binding motif class 1" evidence="1">
    <location>
        <begin position="168"/>
        <end position="187"/>
    </location>
</feature>
<dbReference type="InterPro" id="IPR004509">
    <property type="entry name" value="Competence_ComEA_HhH"/>
</dbReference>
<dbReference type="PANTHER" id="PTHR21180">
    <property type="entry name" value="ENDONUCLEASE/EXONUCLEASE/PHOSPHATASE FAMILY DOMAIN-CONTAINING PROTEIN 1"/>
    <property type="match status" value="1"/>
</dbReference>
<dbReference type="RefSeq" id="WP_315624910.1">
    <property type="nucleotide sequence ID" value="NZ_JAUHMF010000001.1"/>
</dbReference>
<dbReference type="Gene3D" id="1.10.150.320">
    <property type="entry name" value="Photosystem II 12 kDa extrinsic protein"/>
    <property type="match status" value="1"/>
</dbReference>
<keyword evidence="2" id="KW-0238">DNA-binding</keyword>
<dbReference type="NCBIfam" id="TIGR00426">
    <property type="entry name" value="competence protein ComEA helix-hairpin-helix repeat region"/>
    <property type="match status" value="1"/>
</dbReference>
<dbReference type="InterPro" id="IPR010994">
    <property type="entry name" value="RuvA_2-like"/>
</dbReference>